<reference evidence="1 2" key="2">
    <citation type="journal article" date="2022" name="Mol. Ecol. Resour.">
        <title>The genomes of chicory, endive, great burdock and yacon provide insights into Asteraceae paleo-polyploidization history and plant inulin production.</title>
        <authorList>
            <person name="Fan W."/>
            <person name="Wang S."/>
            <person name="Wang H."/>
            <person name="Wang A."/>
            <person name="Jiang F."/>
            <person name="Liu H."/>
            <person name="Zhao H."/>
            <person name="Xu D."/>
            <person name="Zhang Y."/>
        </authorList>
    </citation>
    <scope>NUCLEOTIDE SEQUENCE [LARGE SCALE GENOMIC DNA]</scope>
    <source>
        <strain evidence="2">cv. Niubang</strain>
    </source>
</reference>
<comment type="caution">
    <text evidence="1">The sequence shown here is derived from an EMBL/GenBank/DDBJ whole genome shotgun (WGS) entry which is preliminary data.</text>
</comment>
<accession>A0ACB8XR96</accession>
<organism evidence="1 2">
    <name type="scientific">Arctium lappa</name>
    <name type="common">Greater burdock</name>
    <name type="synonym">Lappa major</name>
    <dbReference type="NCBI Taxonomy" id="4217"/>
    <lineage>
        <taxon>Eukaryota</taxon>
        <taxon>Viridiplantae</taxon>
        <taxon>Streptophyta</taxon>
        <taxon>Embryophyta</taxon>
        <taxon>Tracheophyta</taxon>
        <taxon>Spermatophyta</taxon>
        <taxon>Magnoliopsida</taxon>
        <taxon>eudicotyledons</taxon>
        <taxon>Gunneridae</taxon>
        <taxon>Pentapetalae</taxon>
        <taxon>asterids</taxon>
        <taxon>campanulids</taxon>
        <taxon>Asterales</taxon>
        <taxon>Asteraceae</taxon>
        <taxon>Carduoideae</taxon>
        <taxon>Cardueae</taxon>
        <taxon>Arctiinae</taxon>
        <taxon>Arctium</taxon>
    </lineage>
</organism>
<sequence>MTKTAFGTLLAIVTAIVTVFGSFDLRIQVFFKGALVGGKSRFSLNLARHGVPLSPFGKLVHHLARNRHRAPWPEPNGQVSISGRIVAPVNEVVDERLMEVQIYTGSSTQVHIYTALFG</sequence>
<gene>
    <name evidence="1" type="ORF">L6452_39059</name>
</gene>
<reference evidence="2" key="1">
    <citation type="journal article" date="2022" name="Mol. Ecol. Resour.">
        <title>The genomes of chicory, endive, great burdock and yacon provide insights into Asteraceae palaeo-polyploidization history and plant inulin production.</title>
        <authorList>
            <person name="Fan W."/>
            <person name="Wang S."/>
            <person name="Wang H."/>
            <person name="Wang A."/>
            <person name="Jiang F."/>
            <person name="Liu H."/>
            <person name="Zhao H."/>
            <person name="Xu D."/>
            <person name="Zhang Y."/>
        </authorList>
    </citation>
    <scope>NUCLEOTIDE SEQUENCE [LARGE SCALE GENOMIC DNA]</scope>
    <source>
        <strain evidence="2">cv. Niubang</strain>
    </source>
</reference>
<name>A0ACB8XR96_ARCLA</name>
<dbReference type="Proteomes" id="UP001055879">
    <property type="component" value="Linkage Group LG15"/>
</dbReference>
<proteinExistence type="predicted"/>
<protein>
    <submittedName>
        <fullName evidence="1">Uncharacterized protein</fullName>
    </submittedName>
</protein>
<keyword evidence="2" id="KW-1185">Reference proteome</keyword>
<evidence type="ECO:0000313" key="2">
    <source>
        <dbReference type="Proteomes" id="UP001055879"/>
    </source>
</evidence>
<evidence type="ECO:0000313" key="1">
    <source>
        <dbReference type="EMBL" id="KAI3672955.1"/>
    </source>
</evidence>
<dbReference type="EMBL" id="CM042061">
    <property type="protein sequence ID" value="KAI3672955.1"/>
    <property type="molecule type" value="Genomic_DNA"/>
</dbReference>